<evidence type="ECO:0000256" key="3">
    <source>
        <dbReference type="ARBA" id="ARBA00022553"/>
    </source>
</evidence>
<dbReference type="Pfam" id="PF08448">
    <property type="entry name" value="PAS_4"/>
    <property type="match status" value="1"/>
</dbReference>
<evidence type="ECO:0000256" key="6">
    <source>
        <dbReference type="ARBA" id="ARBA00023012"/>
    </source>
</evidence>
<dbReference type="CDD" id="cd00082">
    <property type="entry name" value="HisKA"/>
    <property type="match status" value="1"/>
</dbReference>
<evidence type="ECO:0000256" key="4">
    <source>
        <dbReference type="ARBA" id="ARBA00022679"/>
    </source>
</evidence>
<dbReference type="SMART" id="SM00387">
    <property type="entry name" value="HATPase_c"/>
    <property type="match status" value="1"/>
</dbReference>
<feature type="domain" description="PAC" evidence="9">
    <location>
        <begin position="108"/>
        <end position="160"/>
    </location>
</feature>
<keyword evidence="3" id="KW-0597">Phosphoprotein</keyword>
<evidence type="ECO:0000259" key="9">
    <source>
        <dbReference type="PROSITE" id="PS50113"/>
    </source>
</evidence>
<dbReference type="SUPFAM" id="SSF55874">
    <property type="entry name" value="ATPase domain of HSP90 chaperone/DNA topoisomerase II/histidine kinase"/>
    <property type="match status" value="1"/>
</dbReference>
<comment type="catalytic activity">
    <reaction evidence="1">
        <text>ATP + protein L-histidine = ADP + protein N-phospho-L-histidine.</text>
        <dbReference type="EC" id="2.7.13.3"/>
    </reaction>
</comment>
<dbReference type="Pfam" id="PF13426">
    <property type="entry name" value="PAS_9"/>
    <property type="match status" value="1"/>
</dbReference>
<evidence type="ECO:0000313" key="10">
    <source>
        <dbReference type="EMBL" id="MBM3276127.1"/>
    </source>
</evidence>
<dbReference type="Gene3D" id="3.30.565.10">
    <property type="entry name" value="Histidine kinase-like ATPase, C-terminal domain"/>
    <property type="match status" value="1"/>
</dbReference>
<dbReference type="EMBL" id="VGJX01000872">
    <property type="protein sequence ID" value="MBM3276127.1"/>
    <property type="molecule type" value="Genomic_DNA"/>
</dbReference>
<sequence>LGSEDAFRMAVMGVTTPLAAAMVGYLKKQQDKQEMELAAQAELLELAQEAIIVRDMHGRVTYWNHGAEDLYQWSAGDAVGRDLDDMLETTYPIAAGAVRAAILAQGHWAGEIRQSRKGGDVLVLETHQALQLGLDGRPHRILVISRDITARRAAETAAREADQRFRALAEGSFEGIAIFEQGTIMLVNEALARLFRAEPYEFIGLQGDDLVVELQREMIRARIHGAESVPVEVVALRPDGSTFAAEVRFRDAVQDGTPVRFMAIRDITERKEAERLKNEILGMVSHDLRNPLAAIRMSLDVALAGKAHDGGPPPMVLETARRSCDRLIRLTTDLMDRQRIAEGIFALDIGACQADDIVEQAVAEVRPIADPRGISVDVDCDPFALRGDRERLVQVILNLLHNAIKFSPDGATVTLKGKADPLEVRFEVEDRGRGIPAEKREAVFERFQVVQAEDAKQFGGFGLGLPICRAVVERHGGRIWAERAEPEGSRFVIALPAGEV</sequence>
<dbReference type="SMART" id="SM00086">
    <property type="entry name" value="PAC"/>
    <property type="match status" value="2"/>
</dbReference>
<evidence type="ECO:0000259" key="8">
    <source>
        <dbReference type="PROSITE" id="PS50112"/>
    </source>
</evidence>
<dbReference type="PROSITE" id="PS50109">
    <property type="entry name" value="HIS_KIN"/>
    <property type="match status" value="1"/>
</dbReference>
<feature type="non-terminal residue" evidence="10">
    <location>
        <position position="1"/>
    </location>
</feature>
<dbReference type="CDD" id="cd00075">
    <property type="entry name" value="HATPase"/>
    <property type="match status" value="1"/>
</dbReference>
<dbReference type="SMART" id="SM00091">
    <property type="entry name" value="PAS"/>
    <property type="match status" value="2"/>
</dbReference>
<dbReference type="EC" id="2.7.13.3" evidence="2"/>
<dbReference type="PANTHER" id="PTHR43711">
    <property type="entry name" value="TWO-COMPONENT HISTIDINE KINASE"/>
    <property type="match status" value="1"/>
</dbReference>
<dbReference type="InterPro" id="IPR004358">
    <property type="entry name" value="Sig_transdc_His_kin-like_C"/>
</dbReference>
<name>A0A937X7F2_9BACT</name>
<reference evidence="10 11" key="1">
    <citation type="submission" date="2019-03" db="EMBL/GenBank/DDBJ databases">
        <title>Lake Tanganyika Metagenome-Assembled Genomes (MAGs).</title>
        <authorList>
            <person name="Tran P."/>
        </authorList>
    </citation>
    <scope>NUCLEOTIDE SEQUENCE [LARGE SCALE GENOMIC DNA]</scope>
    <source>
        <strain evidence="10">K_DeepCast_65m_m2_236</strain>
    </source>
</reference>
<dbReference type="AlphaFoldDB" id="A0A937X7F2"/>
<dbReference type="Pfam" id="PF02518">
    <property type="entry name" value="HATPase_c"/>
    <property type="match status" value="1"/>
</dbReference>
<dbReference type="PROSITE" id="PS50113">
    <property type="entry name" value="PAC"/>
    <property type="match status" value="1"/>
</dbReference>
<proteinExistence type="predicted"/>
<comment type="caution">
    <text evidence="10">The sequence shown here is derived from an EMBL/GenBank/DDBJ whole genome shotgun (WGS) entry which is preliminary data.</text>
</comment>
<dbReference type="Gene3D" id="3.30.450.20">
    <property type="entry name" value="PAS domain"/>
    <property type="match status" value="2"/>
</dbReference>
<dbReference type="SUPFAM" id="SSF47384">
    <property type="entry name" value="Homodimeric domain of signal transducing histidine kinase"/>
    <property type="match status" value="1"/>
</dbReference>
<dbReference type="PROSITE" id="PS50112">
    <property type="entry name" value="PAS"/>
    <property type="match status" value="1"/>
</dbReference>
<dbReference type="InterPro" id="IPR013656">
    <property type="entry name" value="PAS_4"/>
</dbReference>
<keyword evidence="4" id="KW-0808">Transferase</keyword>
<dbReference type="InterPro" id="IPR035965">
    <property type="entry name" value="PAS-like_dom_sf"/>
</dbReference>
<dbReference type="SUPFAM" id="SSF55785">
    <property type="entry name" value="PYP-like sensor domain (PAS domain)"/>
    <property type="match status" value="2"/>
</dbReference>
<evidence type="ECO:0000256" key="5">
    <source>
        <dbReference type="ARBA" id="ARBA00022777"/>
    </source>
</evidence>
<dbReference type="InterPro" id="IPR001610">
    <property type="entry name" value="PAC"/>
</dbReference>
<dbReference type="Proteomes" id="UP000703893">
    <property type="component" value="Unassembled WGS sequence"/>
</dbReference>
<dbReference type="InterPro" id="IPR000700">
    <property type="entry name" value="PAS-assoc_C"/>
</dbReference>
<dbReference type="FunFam" id="3.30.565.10:FF:000006">
    <property type="entry name" value="Sensor histidine kinase WalK"/>
    <property type="match status" value="1"/>
</dbReference>
<gene>
    <name evidence="10" type="ORF">FJZ00_13320</name>
</gene>
<dbReference type="InterPro" id="IPR003594">
    <property type="entry name" value="HATPase_dom"/>
</dbReference>
<feature type="domain" description="PAS" evidence="8">
    <location>
        <begin position="36"/>
        <end position="92"/>
    </location>
</feature>
<protein>
    <recommendedName>
        <fullName evidence="2">histidine kinase</fullName>
        <ecNumber evidence="2">2.7.13.3</ecNumber>
    </recommendedName>
</protein>
<evidence type="ECO:0000259" key="7">
    <source>
        <dbReference type="PROSITE" id="PS50109"/>
    </source>
</evidence>
<keyword evidence="5" id="KW-0418">Kinase</keyword>
<organism evidence="10 11">
    <name type="scientific">Candidatus Tanganyikabacteria bacterium</name>
    <dbReference type="NCBI Taxonomy" id="2961651"/>
    <lineage>
        <taxon>Bacteria</taxon>
        <taxon>Bacillati</taxon>
        <taxon>Candidatus Sericytochromatia</taxon>
        <taxon>Candidatus Tanganyikabacteria</taxon>
    </lineage>
</organism>
<dbReference type="PRINTS" id="PR00344">
    <property type="entry name" value="BCTRLSENSOR"/>
</dbReference>
<dbReference type="NCBIfam" id="TIGR00229">
    <property type="entry name" value="sensory_box"/>
    <property type="match status" value="2"/>
</dbReference>
<dbReference type="GO" id="GO:0000155">
    <property type="term" value="F:phosphorelay sensor kinase activity"/>
    <property type="evidence" value="ECO:0007669"/>
    <property type="project" value="InterPro"/>
</dbReference>
<dbReference type="CDD" id="cd00130">
    <property type="entry name" value="PAS"/>
    <property type="match status" value="2"/>
</dbReference>
<feature type="domain" description="Histidine kinase" evidence="7">
    <location>
        <begin position="283"/>
        <end position="499"/>
    </location>
</feature>
<dbReference type="SMART" id="SM00388">
    <property type="entry name" value="HisKA"/>
    <property type="match status" value="1"/>
</dbReference>
<evidence type="ECO:0000256" key="2">
    <source>
        <dbReference type="ARBA" id="ARBA00012438"/>
    </source>
</evidence>
<dbReference type="InterPro" id="IPR000014">
    <property type="entry name" value="PAS"/>
</dbReference>
<dbReference type="InterPro" id="IPR050736">
    <property type="entry name" value="Sensor_HK_Regulatory"/>
</dbReference>
<keyword evidence="6" id="KW-0902">Two-component regulatory system</keyword>
<accession>A0A937X7F2</accession>
<dbReference type="InterPro" id="IPR005467">
    <property type="entry name" value="His_kinase_dom"/>
</dbReference>
<evidence type="ECO:0000313" key="11">
    <source>
        <dbReference type="Proteomes" id="UP000703893"/>
    </source>
</evidence>
<dbReference type="InterPro" id="IPR036890">
    <property type="entry name" value="HATPase_C_sf"/>
</dbReference>
<dbReference type="InterPro" id="IPR003661">
    <property type="entry name" value="HisK_dim/P_dom"/>
</dbReference>
<dbReference type="PANTHER" id="PTHR43711:SF1">
    <property type="entry name" value="HISTIDINE KINASE 1"/>
    <property type="match status" value="1"/>
</dbReference>
<dbReference type="InterPro" id="IPR036097">
    <property type="entry name" value="HisK_dim/P_sf"/>
</dbReference>
<dbReference type="Pfam" id="PF00512">
    <property type="entry name" value="HisKA"/>
    <property type="match status" value="1"/>
</dbReference>
<evidence type="ECO:0000256" key="1">
    <source>
        <dbReference type="ARBA" id="ARBA00000085"/>
    </source>
</evidence>
<dbReference type="Gene3D" id="1.10.287.130">
    <property type="match status" value="1"/>
</dbReference>